<dbReference type="Gene3D" id="3.40.50.1820">
    <property type="entry name" value="alpha/beta hydrolase"/>
    <property type="match status" value="1"/>
</dbReference>
<dbReference type="RefSeq" id="WP_212919112.1">
    <property type="nucleotide sequence ID" value="NZ_BORP01000001.1"/>
</dbReference>
<evidence type="ECO:0000256" key="1">
    <source>
        <dbReference type="ARBA" id="ARBA00022801"/>
    </source>
</evidence>
<dbReference type="InterPro" id="IPR050266">
    <property type="entry name" value="AB_hydrolase_sf"/>
</dbReference>
<evidence type="ECO:0000259" key="2">
    <source>
        <dbReference type="Pfam" id="PF00561"/>
    </source>
</evidence>
<keyword evidence="1 3" id="KW-0378">Hydrolase</keyword>
<dbReference type="PANTHER" id="PTHR43798">
    <property type="entry name" value="MONOACYLGLYCEROL LIPASE"/>
    <property type="match status" value="1"/>
</dbReference>
<reference evidence="3" key="1">
    <citation type="submission" date="2021-03" db="EMBL/GenBank/DDBJ databases">
        <title>Antimicrobial resistance genes in bacteria isolated from Japanese honey, and their potential for conferring macrolide and lincosamide resistance in the American foulbrood pathogen Paenibacillus larvae.</title>
        <authorList>
            <person name="Okamoto M."/>
            <person name="Kumagai M."/>
            <person name="Kanamori H."/>
            <person name="Takamatsu D."/>
        </authorList>
    </citation>
    <scope>NUCLEOTIDE SEQUENCE</scope>
    <source>
        <strain evidence="3">J43TS3</strain>
    </source>
</reference>
<dbReference type="PRINTS" id="PR00111">
    <property type="entry name" value="ABHYDROLASE"/>
</dbReference>
<dbReference type="PANTHER" id="PTHR43798:SF31">
    <property type="entry name" value="AB HYDROLASE SUPERFAMILY PROTEIN YCLE"/>
    <property type="match status" value="1"/>
</dbReference>
<dbReference type="InterPro" id="IPR029058">
    <property type="entry name" value="AB_hydrolase_fold"/>
</dbReference>
<comment type="caution">
    <text evidence="3">The sequence shown here is derived from an EMBL/GenBank/DDBJ whole genome shotgun (WGS) entry which is preliminary data.</text>
</comment>
<accession>A0A920C6D2</accession>
<sequence length="254" mass="28328">MPKAFVNGIELYYEETGKGEVMIFLHGLTSNHLMLKQEMDYFKDRFRVIGLDSRGHGKSEKPLIYTLNDHVQDVIAFMDDFGIERANLFGMSMGTYVAQGVAVAIPDRVNKLILVSGNSHAKDPSTSLLGRHANELNGLTFEEQMGQLSTEIFYDLVSVGKWLEGIPGGLTREQQEIAANALVEFDFRPDLHKVTAKTLVINGRHDGLNPPEDGKEIAIHIPNAQFVVFENSGHAPNIEERVAFIELVDSFLNE</sequence>
<dbReference type="AlphaFoldDB" id="A0A920C6D2"/>
<name>A0A920C6D2_9BACI</name>
<feature type="domain" description="AB hydrolase-1" evidence="2">
    <location>
        <begin position="21"/>
        <end position="126"/>
    </location>
</feature>
<organism evidence="3 4">
    <name type="scientific">Ornithinibacillus bavariensis</name>
    <dbReference type="NCBI Taxonomy" id="545502"/>
    <lineage>
        <taxon>Bacteria</taxon>
        <taxon>Bacillati</taxon>
        <taxon>Bacillota</taxon>
        <taxon>Bacilli</taxon>
        <taxon>Bacillales</taxon>
        <taxon>Bacillaceae</taxon>
        <taxon>Ornithinibacillus</taxon>
    </lineage>
</organism>
<evidence type="ECO:0000313" key="4">
    <source>
        <dbReference type="Proteomes" id="UP000676917"/>
    </source>
</evidence>
<proteinExistence type="predicted"/>
<gene>
    <name evidence="3" type="ORF">J43TS3_01830</name>
</gene>
<dbReference type="InterPro" id="IPR000073">
    <property type="entry name" value="AB_hydrolase_1"/>
</dbReference>
<dbReference type="Pfam" id="PF00561">
    <property type="entry name" value="Abhydrolase_1"/>
    <property type="match status" value="1"/>
</dbReference>
<dbReference type="GO" id="GO:0016020">
    <property type="term" value="C:membrane"/>
    <property type="evidence" value="ECO:0007669"/>
    <property type="project" value="TreeGrafter"/>
</dbReference>
<keyword evidence="4" id="KW-1185">Reference proteome</keyword>
<protein>
    <submittedName>
        <fullName evidence="3">Alpha/beta hydrolase</fullName>
    </submittedName>
</protein>
<dbReference type="SUPFAM" id="SSF53474">
    <property type="entry name" value="alpha/beta-Hydrolases"/>
    <property type="match status" value="1"/>
</dbReference>
<dbReference type="GO" id="GO:0016787">
    <property type="term" value="F:hydrolase activity"/>
    <property type="evidence" value="ECO:0007669"/>
    <property type="project" value="UniProtKB-KW"/>
</dbReference>
<evidence type="ECO:0000313" key="3">
    <source>
        <dbReference type="EMBL" id="GIO25572.1"/>
    </source>
</evidence>
<dbReference type="EMBL" id="BORP01000001">
    <property type="protein sequence ID" value="GIO25572.1"/>
    <property type="molecule type" value="Genomic_DNA"/>
</dbReference>
<dbReference type="Proteomes" id="UP000676917">
    <property type="component" value="Unassembled WGS sequence"/>
</dbReference>